<dbReference type="RefSeq" id="WP_008606225.1">
    <property type="nucleotide sequence ID" value="NZ_ALAB01000001.1"/>
</dbReference>
<keyword evidence="2" id="KW-1185">Reference proteome</keyword>
<dbReference type="EMBL" id="ALAB01000001">
    <property type="protein sequence ID" value="EJI87031.1"/>
    <property type="molecule type" value="Genomic_DNA"/>
</dbReference>
<dbReference type="Proteomes" id="UP000012043">
    <property type="component" value="Unassembled WGS sequence"/>
</dbReference>
<comment type="caution">
    <text evidence="1">The sequence shown here is derived from an EMBL/GenBank/DDBJ whole genome shotgun (WGS) entry which is preliminary data.</text>
</comment>
<protein>
    <submittedName>
        <fullName evidence="1">Uncharacterized protein</fullName>
    </submittedName>
</protein>
<name>J1QN41_9ALTE</name>
<sequence length="62" mass="6852">MREDKKISLDEYGDIKINDEVLNEIAGGVNPEDLDDDEASNRGCVEVNKGCVIIKKEASEVQ</sequence>
<dbReference type="AlphaFoldDB" id="J1QN41"/>
<organism evidence="1 2">
    <name type="scientific">Alishewanella aestuarii B11</name>
    <dbReference type="NCBI Taxonomy" id="1197174"/>
    <lineage>
        <taxon>Bacteria</taxon>
        <taxon>Pseudomonadati</taxon>
        <taxon>Pseudomonadota</taxon>
        <taxon>Gammaproteobacteria</taxon>
        <taxon>Alteromonadales</taxon>
        <taxon>Alteromonadaceae</taxon>
        <taxon>Alishewanella</taxon>
    </lineage>
</organism>
<proteinExistence type="predicted"/>
<reference evidence="1 2" key="1">
    <citation type="journal article" date="2012" name="J. Bacteriol.">
        <title>Genome Sequence of Pectin-Degrading Alishewanella aestuarii Strain B11T, Isolated from Tidal Flat Sediment.</title>
        <authorList>
            <person name="Jung J."/>
            <person name="Choi S."/>
            <person name="Chun J."/>
            <person name="Park W."/>
        </authorList>
    </citation>
    <scope>NUCLEOTIDE SEQUENCE [LARGE SCALE GENOMIC DNA]</scope>
    <source>
        <strain evidence="1 2">B11</strain>
    </source>
</reference>
<evidence type="ECO:0000313" key="1">
    <source>
        <dbReference type="EMBL" id="EJI87031.1"/>
    </source>
</evidence>
<accession>J1QN41</accession>
<evidence type="ECO:0000313" key="2">
    <source>
        <dbReference type="Proteomes" id="UP000012043"/>
    </source>
</evidence>
<gene>
    <name evidence="1" type="ORF">AEST_00720</name>
</gene>